<proteinExistence type="predicted"/>
<dbReference type="Proteomes" id="UP000786811">
    <property type="component" value="Unassembled WGS sequence"/>
</dbReference>
<evidence type="ECO:0000256" key="1">
    <source>
        <dbReference type="SAM" id="MobiDB-lite"/>
    </source>
</evidence>
<keyword evidence="3" id="KW-1185">Reference proteome</keyword>
<evidence type="ECO:0000313" key="3">
    <source>
        <dbReference type="Proteomes" id="UP000786811"/>
    </source>
</evidence>
<evidence type="ECO:0000313" key="2">
    <source>
        <dbReference type="EMBL" id="CAG5078549.1"/>
    </source>
</evidence>
<organism evidence="2 3">
    <name type="scientific">Cotesia congregata</name>
    <name type="common">Parasitoid wasp</name>
    <name type="synonym">Apanteles congregatus</name>
    <dbReference type="NCBI Taxonomy" id="51543"/>
    <lineage>
        <taxon>Eukaryota</taxon>
        <taxon>Metazoa</taxon>
        <taxon>Ecdysozoa</taxon>
        <taxon>Arthropoda</taxon>
        <taxon>Hexapoda</taxon>
        <taxon>Insecta</taxon>
        <taxon>Pterygota</taxon>
        <taxon>Neoptera</taxon>
        <taxon>Endopterygota</taxon>
        <taxon>Hymenoptera</taxon>
        <taxon>Apocrita</taxon>
        <taxon>Ichneumonoidea</taxon>
        <taxon>Braconidae</taxon>
        <taxon>Microgastrinae</taxon>
        <taxon>Cotesia</taxon>
    </lineage>
</organism>
<dbReference type="AlphaFoldDB" id="A0A8J2MGJ6"/>
<reference evidence="2" key="1">
    <citation type="submission" date="2021-04" db="EMBL/GenBank/DDBJ databases">
        <authorList>
            <person name="Chebbi M.A.C M."/>
        </authorList>
    </citation>
    <scope>NUCLEOTIDE SEQUENCE</scope>
</reference>
<gene>
    <name evidence="2" type="ORF">HICCMSTLAB_LOCUS2775</name>
</gene>
<protein>
    <submittedName>
        <fullName evidence="2">Uncharacterized protein</fullName>
    </submittedName>
</protein>
<name>A0A8J2MGJ6_COTCN</name>
<accession>A0A8J2MGJ6</accession>
<sequence>MACPFSRGFTRTKLESDREGCDDGGSSGRKFSNDSIGKLPCKNERFKTCRQSSIQITSSLLGEEIDDQEDTQTLNLKHLRAAVLILTKPSVIFDYFY</sequence>
<comment type="caution">
    <text evidence="2">The sequence shown here is derived from an EMBL/GenBank/DDBJ whole genome shotgun (WGS) entry which is preliminary data.</text>
</comment>
<dbReference type="OrthoDB" id="7169281at2759"/>
<dbReference type="EMBL" id="CAJNRD030001117">
    <property type="protein sequence ID" value="CAG5078549.1"/>
    <property type="molecule type" value="Genomic_DNA"/>
</dbReference>
<feature type="region of interest" description="Disordered" evidence="1">
    <location>
        <begin position="15"/>
        <end position="36"/>
    </location>
</feature>